<proteinExistence type="predicted"/>
<evidence type="ECO:0000313" key="3">
    <source>
        <dbReference type="Proteomes" id="UP001283341"/>
    </source>
</evidence>
<protein>
    <submittedName>
        <fullName evidence="2">Uncharacterized protein</fullName>
    </submittedName>
</protein>
<comment type="caution">
    <text evidence="2">The sequence shown here is derived from an EMBL/GenBank/DDBJ whole genome shotgun (WGS) entry which is preliminary data.</text>
</comment>
<keyword evidence="3" id="KW-1185">Reference proteome</keyword>
<feature type="region of interest" description="Disordered" evidence="1">
    <location>
        <begin position="444"/>
        <end position="482"/>
    </location>
</feature>
<gene>
    <name evidence="2" type="ORF">B0H66DRAFT_574329</name>
</gene>
<feature type="region of interest" description="Disordered" evidence="1">
    <location>
        <begin position="1"/>
        <end position="24"/>
    </location>
</feature>
<evidence type="ECO:0000256" key="1">
    <source>
        <dbReference type="SAM" id="MobiDB-lite"/>
    </source>
</evidence>
<dbReference type="SUPFAM" id="SSF82171">
    <property type="entry name" value="DPP6 N-terminal domain-like"/>
    <property type="match status" value="1"/>
</dbReference>
<reference evidence="2" key="1">
    <citation type="journal article" date="2023" name="Mol. Phylogenet. Evol.">
        <title>Genome-scale phylogeny and comparative genomics of the fungal order Sordariales.</title>
        <authorList>
            <person name="Hensen N."/>
            <person name="Bonometti L."/>
            <person name="Westerberg I."/>
            <person name="Brannstrom I.O."/>
            <person name="Guillou S."/>
            <person name="Cros-Aarteil S."/>
            <person name="Calhoun S."/>
            <person name="Haridas S."/>
            <person name="Kuo A."/>
            <person name="Mondo S."/>
            <person name="Pangilinan J."/>
            <person name="Riley R."/>
            <person name="LaButti K."/>
            <person name="Andreopoulos B."/>
            <person name="Lipzen A."/>
            <person name="Chen C."/>
            <person name="Yan M."/>
            <person name="Daum C."/>
            <person name="Ng V."/>
            <person name="Clum A."/>
            <person name="Steindorff A."/>
            <person name="Ohm R.A."/>
            <person name="Martin F."/>
            <person name="Silar P."/>
            <person name="Natvig D.O."/>
            <person name="Lalanne C."/>
            <person name="Gautier V."/>
            <person name="Ament-Velasquez S.L."/>
            <person name="Kruys A."/>
            <person name="Hutchinson M.I."/>
            <person name="Powell A.J."/>
            <person name="Barry K."/>
            <person name="Miller A.N."/>
            <person name="Grigoriev I.V."/>
            <person name="Debuchy R."/>
            <person name="Gladieux P."/>
            <person name="Hiltunen Thoren M."/>
            <person name="Johannesson H."/>
        </authorList>
    </citation>
    <scope>NUCLEOTIDE SEQUENCE</scope>
    <source>
        <strain evidence="2">CBS 118394</strain>
    </source>
</reference>
<reference evidence="2" key="2">
    <citation type="submission" date="2023-06" db="EMBL/GenBank/DDBJ databases">
        <authorList>
            <consortium name="Lawrence Berkeley National Laboratory"/>
            <person name="Haridas S."/>
            <person name="Hensen N."/>
            <person name="Bonometti L."/>
            <person name="Westerberg I."/>
            <person name="Brannstrom I.O."/>
            <person name="Guillou S."/>
            <person name="Cros-Aarteil S."/>
            <person name="Calhoun S."/>
            <person name="Kuo A."/>
            <person name="Mondo S."/>
            <person name="Pangilinan J."/>
            <person name="Riley R."/>
            <person name="Labutti K."/>
            <person name="Andreopoulos B."/>
            <person name="Lipzen A."/>
            <person name="Chen C."/>
            <person name="Yanf M."/>
            <person name="Daum C."/>
            <person name="Ng V."/>
            <person name="Clum A."/>
            <person name="Steindorff A."/>
            <person name="Ohm R."/>
            <person name="Martin F."/>
            <person name="Silar P."/>
            <person name="Natvig D."/>
            <person name="Lalanne C."/>
            <person name="Gautier V."/>
            <person name="Ament-Velasquez S.L."/>
            <person name="Kruys A."/>
            <person name="Hutchinson M.I."/>
            <person name="Powell A.J."/>
            <person name="Barry K."/>
            <person name="Miller A.N."/>
            <person name="Grigoriev I.V."/>
            <person name="Debuchy R."/>
            <person name="Gladieux P."/>
            <person name="Thoren M.H."/>
            <person name="Johannesson H."/>
        </authorList>
    </citation>
    <scope>NUCLEOTIDE SEQUENCE</scope>
    <source>
        <strain evidence="2">CBS 118394</strain>
    </source>
</reference>
<dbReference type="EMBL" id="JAUEDM010000003">
    <property type="protein sequence ID" value="KAK3321868.1"/>
    <property type="molecule type" value="Genomic_DNA"/>
</dbReference>
<evidence type="ECO:0000313" key="2">
    <source>
        <dbReference type="EMBL" id="KAK3321868.1"/>
    </source>
</evidence>
<dbReference type="Proteomes" id="UP001283341">
    <property type="component" value="Unassembled WGS sequence"/>
</dbReference>
<sequence>MHMVSSSKLRLVDNRSAPTARPDPIDIVPARHLTESKGKPHDVFHIDCSPTSSFIATKHSNNHVKMWSIAKNAVHSTTKITSYFTPQARSREYFIRSHAILSESATLLAVTTHFGFNLEIHNFSKANSSSKKMQTIDDAHRWAASKRDAYQTNYAPLVVYRPKPNRIDKFFLARHPNAKKPFWEDPSSAIELERCGLPFVPKFPELAYSANSPFLIAAAGPRHELNPGGMSSNNNSGNNVILVAWQMTPVSENRLQARSPADTMSIHSNDSSSTYGDSRHAPYRYIVPDYPALQNALPAVLAAHGSLSVSIWIPATHQDIPLPGNKFRRTPVSAPERFVLVWDLPSNSTRIFGIPNVQSCVSPDCRFVAYCDTARSAFVIVDVGSAEEVWRWPPDPGGASPTSSGWASFNGQLENLSKVTVFEFSADSKMLVVGDTSGSLGVYQVKDEAPGHGPGGRYELPPTGPSPTLPQQPWHKGINELQ</sequence>
<accession>A0AAE0IB15</accession>
<organism evidence="2 3">
    <name type="scientific">Apodospora peruviana</name>
    <dbReference type="NCBI Taxonomy" id="516989"/>
    <lineage>
        <taxon>Eukaryota</taxon>
        <taxon>Fungi</taxon>
        <taxon>Dikarya</taxon>
        <taxon>Ascomycota</taxon>
        <taxon>Pezizomycotina</taxon>
        <taxon>Sordariomycetes</taxon>
        <taxon>Sordariomycetidae</taxon>
        <taxon>Sordariales</taxon>
        <taxon>Lasiosphaeriaceae</taxon>
        <taxon>Apodospora</taxon>
    </lineage>
</organism>
<name>A0AAE0IB15_9PEZI</name>
<dbReference type="AlphaFoldDB" id="A0AAE0IB15"/>